<sequence length="69" mass="7677">MSVNSAPSPTANHPLHSPCAPTSPGVEEEEEEEEEREALMGFWPDGVFTFNRGRSRLIWKAVRVVLVVV</sequence>
<evidence type="ECO:0000313" key="2">
    <source>
        <dbReference type="EMBL" id="MPC61001.1"/>
    </source>
</evidence>
<feature type="compositionally biased region" description="Polar residues" evidence="1">
    <location>
        <begin position="1"/>
        <end position="11"/>
    </location>
</feature>
<accession>A0A5B7GLF9</accession>
<feature type="region of interest" description="Disordered" evidence="1">
    <location>
        <begin position="1"/>
        <end position="37"/>
    </location>
</feature>
<feature type="compositionally biased region" description="Acidic residues" evidence="1">
    <location>
        <begin position="26"/>
        <end position="36"/>
    </location>
</feature>
<evidence type="ECO:0000313" key="3">
    <source>
        <dbReference type="Proteomes" id="UP000324222"/>
    </source>
</evidence>
<organism evidence="2 3">
    <name type="scientific">Portunus trituberculatus</name>
    <name type="common">Swimming crab</name>
    <name type="synonym">Neptunus trituberculatus</name>
    <dbReference type="NCBI Taxonomy" id="210409"/>
    <lineage>
        <taxon>Eukaryota</taxon>
        <taxon>Metazoa</taxon>
        <taxon>Ecdysozoa</taxon>
        <taxon>Arthropoda</taxon>
        <taxon>Crustacea</taxon>
        <taxon>Multicrustacea</taxon>
        <taxon>Malacostraca</taxon>
        <taxon>Eumalacostraca</taxon>
        <taxon>Eucarida</taxon>
        <taxon>Decapoda</taxon>
        <taxon>Pleocyemata</taxon>
        <taxon>Brachyura</taxon>
        <taxon>Eubrachyura</taxon>
        <taxon>Portunoidea</taxon>
        <taxon>Portunidae</taxon>
        <taxon>Portuninae</taxon>
        <taxon>Portunus</taxon>
    </lineage>
</organism>
<evidence type="ECO:0000256" key="1">
    <source>
        <dbReference type="SAM" id="MobiDB-lite"/>
    </source>
</evidence>
<comment type="caution">
    <text evidence="2">The sequence shown here is derived from an EMBL/GenBank/DDBJ whole genome shotgun (WGS) entry which is preliminary data.</text>
</comment>
<dbReference type="EMBL" id="VSRR010018115">
    <property type="protein sequence ID" value="MPC61001.1"/>
    <property type="molecule type" value="Genomic_DNA"/>
</dbReference>
<keyword evidence="3" id="KW-1185">Reference proteome</keyword>
<dbReference type="Proteomes" id="UP000324222">
    <property type="component" value="Unassembled WGS sequence"/>
</dbReference>
<name>A0A5B7GLF9_PORTR</name>
<gene>
    <name evidence="2" type="ORF">E2C01_055063</name>
</gene>
<proteinExistence type="predicted"/>
<dbReference type="AlphaFoldDB" id="A0A5B7GLF9"/>
<reference evidence="2 3" key="1">
    <citation type="submission" date="2019-05" db="EMBL/GenBank/DDBJ databases">
        <title>Another draft genome of Portunus trituberculatus and its Hox gene families provides insights of decapod evolution.</title>
        <authorList>
            <person name="Jeong J.-H."/>
            <person name="Song I."/>
            <person name="Kim S."/>
            <person name="Choi T."/>
            <person name="Kim D."/>
            <person name="Ryu S."/>
            <person name="Kim W."/>
        </authorList>
    </citation>
    <scope>NUCLEOTIDE SEQUENCE [LARGE SCALE GENOMIC DNA]</scope>
    <source>
        <tissue evidence="2">Muscle</tissue>
    </source>
</reference>
<protein>
    <submittedName>
        <fullName evidence="2">Uncharacterized protein</fullName>
    </submittedName>
</protein>